<accession>A0A820BZB2</accession>
<organism evidence="1 2">
    <name type="scientific">Adineta steineri</name>
    <dbReference type="NCBI Taxonomy" id="433720"/>
    <lineage>
        <taxon>Eukaryota</taxon>
        <taxon>Metazoa</taxon>
        <taxon>Spiralia</taxon>
        <taxon>Gnathifera</taxon>
        <taxon>Rotifera</taxon>
        <taxon>Eurotatoria</taxon>
        <taxon>Bdelloidea</taxon>
        <taxon>Adinetida</taxon>
        <taxon>Adinetidae</taxon>
        <taxon>Adineta</taxon>
    </lineage>
</organism>
<dbReference type="SUPFAM" id="SSF52540">
    <property type="entry name" value="P-loop containing nucleoside triphosphate hydrolases"/>
    <property type="match status" value="1"/>
</dbReference>
<gene>
    <name evidence="1" type="ORF">KXQ929_LOCUS40508</name>
</gene>
<dbReference type="PANTHER" id="PTHR47642">
    <property type="entry name" value="ATP-DEPENDENT DNA HELICASE"/>
    <property type="match status" value="1"/>
</dbReference>
<dbReference type="PANTHER" id="PTHR47642:SF5">
    <property type="entry name" value="ATP-DEPENDENT DNA HELICASE"/>
    <property type="match status" value="1"/>
</dbReference>
<dbReference type="AlphaFoldDB" id="A0A820BZB2"/>
<proteinExistence type="predicted"/>
<dbReference type="InterPro" id="IPR027417">
    <property type="entry name" value="P-loop_NTPase"/>
</dbReference>
<name>A0A820BZB2_9BILA</name>
<dbReference type="Proteomes" id="UP000663868">
    <property type="component" value="Unassembled WGS sequence"/>
</dbReference>
<evidence type="ECO:0000313" key="1">
    <source>
        <dbReference type="EMBL" id="CAF4208444.1"/>
    </source>
</evidence>
<sequence>MSNCTCSSLMEAKNVLLKTGNAVLSHRQVGKVEASWTILGIPLYHSSMRFKSLYISLPWDEERILKRGRTEVNTPDDLVQLLTHRYIKRPSTSSVIDQMTLFESLTWFDFDRSSSMNVAEILEEPYVENSLWRTDFNQPPLLKTSALLPRIVLSCGTILIQHKEPSSISFTCRYDDSMLAIYSILSIGIPYRDAFEGFLDNKQGVCLINLINKYMRTLSIAIIENDIKALHQVLLKNQTEDEEDIEDNINDNSNEINDNNTINCKIDLNQNALNENINEENDMQINCPFTRTQELLASANTQQRFLVNFFKQYLQAVIRYEESRRRFKHASKPLPFHIVVNGLAGSGKSYVISIIEQMLTDFCISESAIRNRPRPRKGLLKMAHTGKAALNILGWTIHTALGMVRFNFLTNWK</sequence>
<reference evidence="1" key="1">
    <citation type="submission" date="2021-02" db="EMBL/GenBank/DDBJ databases">
        <authorList>
            <person name="Nowell W R."/>
        </authorList>
    </citation>
    <scope>NUCLEOTIDE SEQUENCE</scope>
</reference>
<evidence type="ECO:0008006" key="3">
    <source>
        <dbReference type="Google" id="ProtNLM"/>
    </source>
</evidence>
<dbReference type="EMBL" id="CAJOBB010008444">
    <property type="protein sequence ID" value="CAF4208444.1"/>
    <property type="molecule type" value="Genomic_DNA"/>
</dbReference>
<protein>
    <recommendedName>
        <fullName evidence="3">ATP-dependent DNA helicase</fullName>
    </recommendedName>
</protein>
<comment type="caution">
    <text evidence="1">The sequence shown here is derived from an EMBL/GenBank/DDBJ whole genome shotgun (WGS) entry which is preliminary data.</text>
</comment>
<dbReference type="InterPro" id="IPR051055">
    <property type="entry name" value="PIF1_helicase"/>
</dbReference>
<dbReference type="Gene3D" id="3.40.50.300">
    <property type="entry name" value="P-loop containing nucleotide triphosphate hydrolases"/>
    <property type="match status" value="1"/>
</dbReference>
<evidence type="ECO:0000313" key="2">
    <source>
        <dbReference type="Proteomes" id="UP000663868"/>
    </source>
</evidence>